<keyword evidence="2" id="KW-0479">Metal-binding</keyword>
<feature type="region of interest" description="Disordered" evidence="11">
    <location>
        <begin position="512"/>
        <end position="660"/>
    </location>
</feature>
<dbReference type="Pfam" id="PF00176">
    <property type="entry name" value="SNF2-rel_dom"/>
    <property type="match status" value="3"/>
</dbReference>
<dbReference type="SMART" id="SM01336">
    <property type="entry name" value="zf-PARP"/>
    <property type="match status" value="1"/>
</dbReference>
<protein>
    <recommendedName>
        <fullName evidence="17">RING-type domain-containing protein</fullName>
    </recommendedName>
</protein>
<feature type="compositionally biased region" description="Polar residues" evidence="11">
    <location>
        <begin position="66"/>
        <end position="77"/>
    </location>
</feature>
<keyword evidence="7" id="KW-0862">Zinc</keyword>
<evidence type="ECO:0000256" key="3">
    <source>
        <dbReference type="ARBA" id="ARBA00022741"/>
    </source>
</evidence>
<feature type="compositionally biased region" description="Basic and acidic residues" evidence="11">
    <location>
        <begin position="471"/>
        <end position="480"/>
    </location>
</feature>
<keyword evidence="6" id="KW-0347">Helicase</keyword>
<sequence>MGTAREGTGSASKKRKSISDEDDSDFVPERDDDSVTVTEESSSSAEESDDSGVDSRIGKSPKDGPRSTSGPTASTKQENGRGRGRGRGRGHGRSGGSGGDTGAPKGLPPPGQRIAYKVEESNGKATCKKCNAKVPKEEIRIGLEMNAGRFGIVTRWQHLPCTIFAEYLESEESIEGYEYLTEEQQALVKKRVAESREEEDEDSKPIDPSELVRKEWTTQREPPETLVLPILPYQKEGLGWMYRQEQVDYHGGILADEMGMGKTIQAIAVMLANRPSELHSEAWTRQEASHGRAPDPSMRAGTLVVCPLIALLQWQTEIARFTREGSLSVLLYHGSSREDAKALLQQADVVLTTYSIVEAEYRKMMSPEKVKCEDCGKRFYPDKLRLHKRYFCGEGAVLTAAQARTQRKGRSVKVGRLSKKSLRARHAQDDDETESDGGDSTVDDDKLGTVARTSKDGRLSKKVKSTTSKAQEGRTGRDTRSGAASSSGKDIKEDKYALIKAKNKKLMAEAMGGNHSIGGKKDPQESSKASQSGRKGTGETVGKYDKKAFEAPSEDSESESSSSNEEDEKYARIKAANKRKMEELEGRGKGGKAGAGSSRGAGGATRGRGRGGARGGRRGGKSAPASSERGGRVQDDSSVEEESDESSSDSSEDVDVKPRGKATRSVIHELSWFRIILDEAHYIKTRSTSTAKAVFALTSLNKWCLTGTPLQNRVGELYSLVRFLRMDPHAFYFCRMKGCECKSLNYRFGPNWDCCECCGHTPMWHFAHFNRHILNPIQRAGYIGEGRKAFLTLKNEILDPILLRRTKETRSEDIMLPPRLIKLRHDPMDEREEDFYQALYTQSQAQFNTYLQTGTVLNNYAHIFDILIRLRQAVDHPYLVIHSHARTNTGAVGGTAGPTPMNEEKELDDDEEEECALCHEAVENLVRAECGCGFCRLCVTEYLEASLGGTTSCPECSRPLTVDLSKREGQQEEEDASKGRAQSRLRRQNGNGKHSNAAGTVCVAGKLKLQGLDRKSILHRIQLENFQTSTKLEALLEELYLMRIRDPSAKAIVFSQFVNMLDLIMWRLTVEGTKCHKLSGHMSVGARDKVLQAFKEDPEVKVLLISLKAGGVALNLTHANHIYLMDPWWNPAAEMQAIDRTHRIGQYKPIFATRFILENTIEERILKLQEKKQLVFDSTVGGDAASLARLTVDDLRFLFSNN</sequence>
<dbReference type="EMBL" id="SDOX01000009">
    <property type="protein sequence ID" value="TFJ86310.1"/>
    <property type="molecule type" value="Genomic_DNA"/>
</dbReference>
<dbReference type="GO" id="GO:0006289">
    <property type="term" value="P:nucleotide-excision repair"/>
    <property type="evidence" value="ECO:0007669"/>
    <property type="project" value="TreeGrafter"/>
</dbReference>
<evidence type="ECO:0000256" key="10">
    <source>
        <dbReference type="PROSITE-ProRule" id="PRU00175"/>
    </source>
</evidence>
<dbReference type="PANTHER" id="PTHR45626">
    <property type="entry name" value="TRANSCRIPTION TERMINATION FACTOR 2-RELATED"/>
    <property type="match status" value="1"/>
</dbReference>
<evidence type="ECO:0000256" key="7">
    <source>
        <dbReference type="ARBA" id="ARBA00022833"/>
    </source>
</evidence>
<feature type="compositionally biased region" description="Basic residues" evidence="11">
    <location>
        <begin position="405"/>
        <end position="425"/>
    </location>
</feature>
<dbReference type="SMART" id="SM00487">
    <property type="entry name" value="DEXDc"/>
    <property type="match status" value="1"/>
</dbReference>
<dbReference type="Proteomes" id="UP000355283">
    <property type="component" value="Unassembled WGS sequence"/>
</dbReference>
<feature type="domain" description="PARP-type" evidence="12">
    <location>
        <begin position="122"/>
        <end position="196"/>
    </location>
</feature>
<dbReference type="PROSITE" id="PS51194">
    <property type="entry name" value="HELICASE_CTER"/>
    <property type="match status" value="1"/>
</dbReference>
<dbReference type="InterPro" id="IPR050628">
    <property type="entry name" value="SNF2_RAD54_helicase_TF"/>
</dbReference>
<dbReference type="PROSITE" id="PS50089">
    <property type="entry name" value="ZF_RING_2"/>
    <property type="match status" value="1"/>
</dbReference>
<evidence type="ECO:0000256" key="5">
    <source>
        <dbReference type="ARBA" id="ARBA00022801"/>
    </source>
</evidence>
<dbReference type="Gene3D" id="3.30.1740.10">
    <property type="entry name" value="Zinc finger, PARP-type"/>
    <property type="match status" value="1"/>
</dbReference>
<feature type="compositionally biased region" description="Acidic residues" evidence="11">
    <location>
        <begin position="637"/>
        <end position="653"/>
    </location>
</feature>
<dbReference type="GO" id="GO:0004386">
    <property type="term" value="F:helicase activity"/>
    <property type="evidence" value="ECO:0007669"/>
    <property type="project" value="UniProtKB-KW"/>
</dbReference>
<dbReference type="AlphaFoldDB" id="A0A4D9D4D4"/>
<evidence type="ECO:0000259" key="13">
    <source>
        <dbReference type="PROSITE" id="PS50089"/>
    </source>
</evidence>
<feature type="domain" description="RING-type" evidence="13">
    <location>
        <begin position="915"/>
        <end position="957"/>
    </location>
</feature>
<dbReference type="Gene3D" id="3.40.50.10810">
    <property type="entry name" value="Tandem AAA-ATPase domain"/>
    <property type="match status" value="2"/>
</dbReference>
<dbReference type="SUPFAM" id="SSF52540">
    <property type="entry name" value="P-loop containing nucleoside triphosphate hydrolases"/>
    <property type="match status" value="2"/>
</dbReference>
<dbReference type="GO" id="GO:0008094">
    <property type="term" value="F:ATP-dependent activity, acting on DNA"/>
    <property type="evidence" value="ECO:0007669"/>
    <property type="project" value="TreeGrafter"/>
</dbReference>
<dbReference type="InterPro" id="IPR027417">
    <property type="entry name" value="P-loop_NTPase"/>
</dbReference>
<evidence type="ECO:0000256" key="1">
    <source>
        <dbReference type="ARBA" id="ARBA00004123"/>
    </source>
</evidence>
<dbReference type="PROSITE" id="PS50064">
    <property type="entry name" value="ZF_PARP_2"/>
    <property type="match status" value="1"/>
</dbReference>
<dbReference type="SMART" id="SM00490">
    <property type="entry name" value="HELICc"/>
    <property type="match status" value="1"/>
</dbReference>
<feature type="compositionally biased region" description="Low complexity" evidence="11">
    <location>
        <begin position="35"/>
        <end position="45"/>
    </location>
</feature>
<feature type="region of interest" description="Disordered" evidence="11">
    <location>
        <begin position="1"/>
        <end position="113"/>
    </location>
</feature>
<dbReference type="InterPro" id="IPR049730">
    <property type="entry name" value="SNF2/RAD54-like_C"/>
</dbReference>
<feature type="compositionally biased region" description="Basic and acidic residues" evidence="11">
    <location>
        <begin position="56"/>
        <end position="65"/>
    </location>
</feature>
<keyword evidence="5" id="KW-0378">Hydrolase</keyword>
<evidence type="ECO:0000259" key="12">
    <source>
        <dbReference type="PROSITE" id="PS50064"/>
    </source>
</evidence>
<name>A0A4D9D4D4_9STRA</name>
<dbReference type="InterPro" id="IPR014001">
    <property type="entry name" value="Helicase_ATP-bd"/>
</dbReference>
<feature type="compositionally biased region" description="Basic residues" evidence="11">
    <location>
        <begin position="82"/>
        <end position="92"/>
    </location>
</feature>
<comment type="caution">
    <text evidence="15">The sequence shown here is derived from an EMBL/GenBank/DDBJ whole genome shotgun (WGS) entry which is preliminary data.</text>
</comment>
<dbReference type="GO" id="GO:0008270">
    <property type="term" value="F:zinc ion binding"/>
    <property type="evidence" value="ECO:0007669"/>
    <property type="project" value="UniProtKB-KW"/>
</dbReference>
<dbReference type="SUPFAM" id="SSF57716">
    <property type="entry name" value="Glucocorticoid receptor-like (DNA-binding domain)"/>
    <property type="match status" value="1"/>
</dbReference>
<dbReference type="PANTHER" id="PTHR45626:SF12">
    <property type="entry name" value="DNA REPAIR PROTEIN RAD16"/>
    <property type="match status" value="1"/>
</dbReference>
<dbReference type="Pfam" id="PF00271">
    <property type="entry name" value="Helicase_C"/>
    <property type="match status" value="1"/>
</dbReference>
<feature type="region of interest" description="Disordered" evidence="11">
    <location>
        <begin position="403"/>
        <end position="490"/>
    </location>
</feature>
<keyword evidence="16" id="KW-1185">Reference proteome</keyword>
<feature type="region of interest" description="Disordered" evidence="11">
    <location>
        <begin position="964"/>
        <end position="996"/>
    </location>
</feature>
<evidence type="ECO:0000256" key="4">
    <source>
        <dbReference type="ARBA" id="ARBA00022771"/>
    </source>
</evidence>
<feature type="domain" description="Helicase C-terminal" evidence="14">
    <location>
        <begin position="1035"/>
        <end position="1196"/>
    </location>
</feature>
<keyword evidence="9" id="KW-0539">Nucleus</keyword>
<dbReference type="OrthoDB" id="448448at2759"/>
<evidence type="ECO:0000256" key="2">
    <source>
        <dbReference type="ARBA" id="ARBA00022723"/>
    </source>
</evidence>
<feature type="compositionally biased region" description="Acidic residues" evidence="11">
    <location>
        <begin position="552"/>
        <end position="568"/>
    </location>
</feature>
<evidence type="ECO:0000259" key="14">
    <source>
        <dbReference type="PROSITE" id="PS51194"/>
    </source>
</evidence>
<dbReference type="Gene3D" id="3.30.40.10">
    <property type="entry name" value="Zinc/RING finger domain, C3HC4 (zinc finger)"/>
    <property type="match status" value="1"/>
</dbReference>
<evidence type="ECO:0008006" key="17">
    <source>
        <dbReference type="Google" id="ProtNLM"/>
    </source>
</evidence>
<feature type="compositionally biased region" description="Gly residues" evidence="11">
    <location>
        <begin position="591"/>
        <end position="606"/>
    </location>
</feature>
<dbReference type="InterPro" id="IPR036957">
    <property type="entry name" value="Znf_PARP_sf"/>
</dbReference>
<dbReference type="InterPro" id="IPR038718">
    <property type="entry name" value="SNF2-like_sf"/>
</dbReference>
<dbReference type="SUPFAM" id="SSF57850">
    <property type="entry name" value="RING/U-box"/>
    <property type="match status" value="1"/>
</dbReference>
<dbReference type="CDD" id="cd18008">
    <property type="entry name" value="DEXDc_SHPRH-like"/>
    <property type="match status" value="1"/>
</dbReference>
<dbReference type="GO" id="GO:0005634">
    <property type="term" value="C:nucleus"/>
    <property type="evidence" value="ECO:0007669"/>
    <property type="project" value="UniProtKB-SubCell"/>
</dbReference>
<dbReference type="Pfam" id="PF00645">
    <property type="entry name" value="zf-PARP"/>
    <property type="match status" value="1"/>
</dbReference>
<evidence type="ECO:0000313" key="15">
    <source>
        <dbReference type="EMBL" id="TFJ86310.1"/>
    </source>
</evidence>
<accession>A0A4D9D4D4</accession>
<proteinExistence type="predicted"/>
<feature type="compositionally biased region" description="Basic and acidic residues" evidence="11">
    <location>
        <begin position="203"/>
        <end position="218"/>
    </location>
</feature>
<dbReference type="SMART" id="SM00184">
    <property type="entry name" value="RING"/>
    <property type="match status" value="1"/>
</dbReference>
<keyword evidence="4 10" id="KW-0863">Zinc-finger</keyword>
<reference evidence="15 16" key="1">
    <citation type="submission" date="2019-01" db="EMBL/GenBank/DDBJ databases">
        <title>Nuclear Genome Assembly of the Microalgal Biofuel strain Nannochloropsis salina CCMP1776.</title>
        <authorList>
            <person name="Hovde B."/>
        </authorList>
    </citation>
    <scope>NUCLEOTIDE SEQUENCE [LARGE SCALE GENOMIC DNA]</scope>
    <source>
        <strain evidence="15 16">CCMP1776</strain>
    </source>
</reference>
<keyword evidence="8" id="KW-0067">ATP-binding</keyword>
<evidence type="ECO:0000256" key="11">
    <source>
        <dbReference type="SAM" id="MobiDB-lite"/>
    </source>
</evidence>
<dbReference type="InterPro" id="IPR000330">
    <property type="entry name" value="SNF2_N"/>
</dbReference>
<keyword evidence="3" id="KW-0547">Nucleotide-binding</keyword>
<feature type="compositionally biased region" description="Basic residues" evidence="11">
    <location>
        <begin position="607"/>
        <end position="620"/>
    </location>
</feature>
<dbReference type="CDD" id="cd18793">
    <property type="entry name" value="SF2_C_SNF"/>
    <property type="match status" value="1"/>
</dbReference>
<dbReference type="GO" id="GO:0016787">
    <property type="term" value="F:hydrolase activity"/>
    <property type="evidence" value="ECO:0007669"/>
    <property type="project" value="UniProtKB-KW"/>
</dbReference>
<feature type="region of interest" description="Disordered" evidence="11">
    <location>
        <begin position="191"/>
        <end position="218"/>
    </location>
</feature>
<dbReference type="Gene3D" id="3.40.50.300">
    <property type="entry name" value="P-loop containing nucleotide triphosphate hydrolases"/>
    <property type="match status" value="1"/>
</dbReference>
<comment type="subcellular location">
    <subcellularLocation>
        <location evidence="1">Nucleus</location>
    </subcellularLocation>
</comment>
<evidence type="ECO:0000313" key="16">
    <source>
        <dbReference type="Proteomes" id="UP000355283"/>
    </source>
</evidence>
<feature type="compositionally biased region" description="Basic and acidic residues" evidence="11">
    <location>
        <begin position="579"/>
        <end position="588"/>
    </location>
</feature>
<organism evidence="15 16">
    <name type="scientific">Nannochloropsis salina CCMP1776</name>
    <dbReference type="NCBI Taxonomy" id="1027361"/>
    <lineage>
        <taxon>Eukaryota</taxon>
        <taxon>Sar</taxon>
        <taxon>Stramenopiles</taxon>
        <taxon>Ochrophyta</taxon>
        <taxon>Eustigmatophyceae</taxon>
        <taxon>Eustigmatales</taxon>
        <taxon>Monodopsidaceae</taxon>
        <taxon>Microchloropsis</taxon>
        <taxon>Microchloropsis salina</taxon>
    </lineage>
</organism>
<dbReference type="InterPro" id="IPR001510">
    <property type="entry name" value="Znf_PARP"/>
</dbReference>
<evidence type="ECO:0000256" key="6">
    <source>
        <dbReference type="ARBA" id="ARBA00022806"/>
    </source>
</evidence>
<evidence type="ECO:0000256" key="8">
    <source>
        <dbReference type="ARBA" id="ARBA00022840"/>
    </source>
</evidence>
<gene>
    <name evidence="15" type="ORF">NSK_002518</name>
</gene>
<evidence type="ECO:0000256" key="9">
    <source>
        <dbReference type="ARBA" id="ARBA00023242"/>
    </source>
</evidence>
<dbReference type="InterPro" id="IPR001841">
    <property type="entry name" value="Znf_RING"/>
</dbReference>
<feature type="compositionally biased region" description="Basic and acidic residues" evidence="11">
    <location>
        <begin position="443"/>
        <end position="459"/>
    </location>
</feature>
<dbReference type="InterPro" id="IPR001650">
    <property type="entry name" value="Helicase_C-like"/>
</dbReference>
<dbReference type="GO" id="GO:0005524">
    <property type="term" value="F:ATP binding"/>
    <property type="evidence" value="ECO:0007669"/>
    <property type="project" value="UniProtKB-KW"/>
</dbReference>
<dbReference type="InterPro" id="IPR013083">
    <property type="entry name" value="Znf_RING/FYVE/PHD"/>
</dbReference>
<feature type="compositionally biased region" description="Acidic residues" evidence="11">
    <location>
        <begin position="20"/>
        <end position="34"/>
    </location>
</feature>
<dbReference type="GO" id="GO:0003677">
    <property type="term" value="F:DNA binding"/>
    <property type="evidence" value="ECO:0007669"/>
    <property type="project" value="InterPro"/>
</dbReference>